<dbReference type="NCBIfam" id="TIGR00199">
    <property type="entry name" value="PncC_domain"/>
    <property type="match status" value="1"/>
</dbReference>
<dbReference type="InterPro" id="IPR008136">
    <property type="entry name" value="CinA_C"/>
</dbReference>
<comment type="caution">
    <text evidence="3">The sequence shown here is derived from an EMBL/GenBank/DDBJ whole genome shotgun (WGS) entry which is preliminary data.</text>
</comment>
<dbReference type="NCBIfam" id="NF001813">
    <property type="entry name" value="PRK00549.1"/>
    <property type="match status" value="1"/>
</dbReference>
<dbReference type="EMBL" id="MELI01000111">
    <property type="protein sequence ID" value="OFW31813.1"/>
    <property type="molecule type" value="Genomic_DNA"/>
</dbReference>
<dbReference type="InterPro" id="IPR050101">
    <property type="entry name" value="CinA"/>
</dbReference>
<dbReference type="PIRSF" id="PIRSF006728">
    <property type="entry name" value="CinA"/>
    <property type="match status" value="1"/>
</dbReference>
<dbReference type="Gene3D" id="3.40.980.10">
    <property type="entry name" value="MoaB/Mog-like domain"/>
    <property type="match status" value="1"/>
</dbReference>
<feature type="domain" description="MoaB/Mog" evidence="2">
    <location>
        <begin position="4"/>
        <end position="171"/>
    </location>
</feature>
<evidence type="ECO:0000313" key="3">
    <source>
        <dbReference type="EMBL" id="OFW31813.1"/>
    </source>
</evidence>
<dbReference type="Gene3D" id="3.90.950.20">
    <property type="entry name" value="CinA-like"/>
    <property type="match status" value="1"/>
</dbReference>
<sequence>MRYQIITVGSELTLGLSVDTNAAFISKTLGKHGFTCVRHVSVPDKIDLIAEAIRESLAQADGVIITGGLGPTIDDLTRDAISQALGRELEYQERLAQIIEERYGNRAIPLPEITYRQAYLPKGAEAIDPTIGSAPGIIISEDERFLFSLPGVPREMADMLEKNIVPWLETKFCSGVAHAVRVLRTTAKSEASLQESIEDLVRSLRNVDVGILAYPGEIQLQLLAKGANMDEAKAIVGSAETLLSERLGNIVYGYDDETLEEVIGKLLLKHALSLAVAESCTGGLVGKKLTDIAGSSEYFRGGIIAYNNDAKKSLLNVSSQTLVRHGAVSAATSLAMAFGVRDRFSADVGLAITCIAGPDGGTEEKPVGLVYIALSHQVTNYSNRFVFFGSRDTVRIKSANAALDMLRYYILDNFERAGGDAS</sequence>
<gene>
    <name evidence="3" type="ORF">A2074_08930</name>
</gene>
<dbReference type="PANTHER" id="PTHR13939:SF0">
    <property type="entry name" value="NMN AMIDOHYDROLASE-LIKE PROTEIN YFAY"/>
    <property type="match status" value="1"/>
</dbReference>
<dbReference type="InterPro" id="IPR001453">
    <property type="entry name" value="MoaB/Mog_dom"/>
</dbReference>
<evidence type="ECO:0000256" key="1">
    <source>
        <dbReference type="HAMAP-Rule" id="MF_00226"/>
    </source>
</evidence>
<dbReference type="CDD" id="cd00885">
    <property type="entry name" value="cinA"/>
    <property type="match status" value="1"/>
</dbReference>
<dbReference type="NCBIfam" id="TIGR00200">
    <property type="entry name" value="cinA_nterm"/>
    <property type="match status" value="1"/>
</dbReference>
<dbReference type="SUPFAM" id="SSF53218">
    <property type="entry name" value="Molybdenum cofactor biosynthesis proteins"/>
    <property type="match status" value="1"/>
</dbReference>
<dbReference type="Pfam" id="PF18146">
    <property type="entry name" value="CinA_KH"/>
    <property type="match status" value="1"/>
</dbReference>
<accession>A0A1F2UMQ6</accession>
<name>A0A1F2UMQ6_9ACTN</name>
<dbReference type="InterPro" id="IPR008135">
    <property type="entry name" value="Competence-induced_CinA"/>
</dbReference>
<organism evidence="3 4">
    <name type="scientific">Candidatus Aquicultor primus</name>
    <dbReference type="NCBI Taxonomy" id="1797195"/>
    <lineage>
        <taxon>Bacteria</taxon>
        <taxon>Bacillati</taxon>
        <taxon>Actinomycetota</taxon>
        <taxon>Candidatus Aquicultoria</taxon>
        <taxon>Candidatus Aquicultorales</taxon>
        <taxon>Candidatus Aquicultoraceae</taxon>
        <taxon>Candidatus Aquicultor</taxon>
    </lineage>
</organism>
<dbReference type="InterPro" id="IPR036425">
    <property type="entry name" value="MoaB/Mog-like_dom_sf"/>
</dbReference>
<reference evidence="3 4" key="1">
    <citation type="journal article" date="2016" name="Nat. Commun.">
        <title>Thousands of microbial genomes shed light on interconnected biogeochemical processes in an aquifer system.</title>
        <authorList>
            <person name="Anantharaman K."/>
            <person name="Brown C.T."/>
            <person name="Hug L.A."/>
            <person name="Sharon I."/>
            <person name="Castelle C.J."/>
            <person name="Probst A.J."/>
            <person name="Thomas B.C."/>
            <person name="Singh A."/>
            <person name="Wilkins M.J."/>
            <person name="Karaoz U."/>
            <person name="Brodie E.L."/>
            <person name="Williams K.H."/>
            <person name="Hubbard S.S."/>
            <person name="Banfield J.F."/>
        </authorList>
    </citation>
    <scope>NUCLEOTIDE SEQUENCE [LARGE SCALE GENOMIC DNA]</scope>
</reference>
<dbReference type="Proteomes" id="UP000178086">
    <property type="component" value="Unassembled WGS sequence"/>
</dbReference>
<dbReference type="SMART" id="SM00852">
    <property type="entry name" value="MoCF_biosynth"/>
    <property type="match status" value="1"/>
</dbReference>
<evidence type="ECO:0000313" key="4">
    <source>
        <dbReference type="Proteomes" id="UP000178086"/>
    </source>
</evidence>
<dbReference type="Gene3D" id="3.30.70.2860">
    <property type="match status" value="1"/>
</dbReference>
<dbReference type="InterPro" id="IPR036653">
    <property type="entry name" value="CinA-like_C"/>
</dbReference>
<dbReference type="SUPFAM" id="SSF142433">
    <property type="entry name" value="CinA-like"/>
    <property type="match status" value="1"/>
</dbReference>
<dbReference type="PANTHER" id="PTHR13939">
    <property type="entry name" value="NICOTINAMIDE-NUCLEOTIDE AMIDOHYDROLASE PNCC"/>
    <property type="match status" value="1"/>
</dbReference>
<comment type="similarity">
    <text evidence="1">Belongs to the CinA family.</text>
</comment>
<evidence type="ECO:0000259" key="2">
    <source>
        <dbReference type="SMART" id="SM00852"/>
    </source>
</evidence>
<dbReference type="HAMAP" id="MF_00226_B">
    <property type="entry name" value="CinA_B"/>
    <property type="match status" value="1"/>
</dbReference>
<dbReference type="Pfam" id="PF00994">
    <property type="entry name" value="MoCF_biosynth"/>
    <property type="match status" value="1"/>
</dbReference>
<dbReference type="InterPro" id="IPR041424">
    <property type="entry name" value="CinA_KH"/>
</dbReference>
<proteinExistence type="inferred from homology"/>
<dbReference type="AlphaFoldDB" id="A0A1F2UMQ6"/>
<protein>
    <recommendedName>
        <fullName evidence="1">CinA-like protein</fullName>
    </recommendedName>
</protein>
<dbReference type="Pfam" id="PF02464">
    <property type="entry name" value="CinA"/>
    <property type="match status" value="1"/>
</dbReference>